<evidence type="ECO:0000313" key="3">
    <source>
        <dbReference type="Proteomes" id="UP000001739"/>
    </source>
</evidence>
<dbReference type="eggNOG" id="COG0463">
    <property type="taxonomic scope" value="Bacteria"/>
</dbReference>
<gene>
    <name evidence="2" type="ordered locus">Bphyt_6711</name>
</gene>
<reference evidence="2 3" key="1">
    <citation type="journal article" date="2011" name="J. Bacteriol.">
        <title>Complete genome sequence of the plant growth-promoting endophyte Burkholderia phytofirmans strain PsJN.</title>
        <authorList>
            <person name="Weilharter A."/>
            <person name="Mitter B."/>
            <person name="Shin M.V."/>
            <person name="Chain P.S."/>
            <person name="Nowak J."/>
            <person name="Sessitsch A."/>
        </authorList>
    </citation>
    <scope>NUCLEOTIDE SEQUENCE [LARGE SCALE GENOMIC DNA]</scope>
    <source>
        <strain evidence="3">DSM 17436 / LMG 22146 / PsJN</strain>
    </source>
</reference>
<dbReference type="GO" id="GO:0016740">
    <property type="term" value="F:transferase activity"/>
    <property type="evidence" value="ECO:0007669"/>
    <property type="project" value="UniProtKB-KW"/>
</dbReference>
<keyword evidence="2" id="KW-0808">Transferase</keyword>
<dbReference type="InterPro" id="IPR001173">
    <property type="entry name" value="Glyco_trans_2-like"/>
</dbReference>
<dbReference type="Proteomes" id="UP000001739">
    <property type="component" value="Chromosome 2"/>
</dbReference>
<proteinExistence type="predicted"/>
<evidence type="ECO:0000259" key="1">
    <source>
        <dbReference type="Pfam" id="PF00535"/>
    </source>
</evidence>
<evidence type="ECO:0000313" key="2">
    <source>
        <dbReference type="EMBL" id="ACD21006.1"/>
    </source>
</evidence>
<dbReference type="HOGENOM" id="CLU_078511_0_0_4"/>
<dbReference type="STRING" id="398527.Bphyt_6711"/>
<dbReference type="Pfam" id="PF00535">
    <property type="entry name" value="Glycos_transf_2"/>
    <property type="match status" value="1"/>
</dbReference>
<dbReference type="SUPFAM" id="SSF53448">
    <property type="entry name" value="Nucleotide-diphospho-sugar transferases"/>
    <property type="match status" value="1"/>
</dbReference>
<dbReference type="Gene3D" id="3.90.550.10">
    <property type="entry name" value="Spore Coat Polysaccharide Biosynthesis Protein SpsA, Chain A"/>
    <property type="match status" value="1"/>
</dbReference>
<feature type="domain" description="Glycosyltransferase 2-like" evidence="1">
    <location>
        <begin position="21"/>
        <end position="120"/>
    </location>
</feature>
<organism evidence="2 3">
    <name type="scientific">Paraburkholderia phytofirmans (strain DSM 17436 / LMG 22146 / PsJN)</name>
    <name type="common">Burkholderia phytofirmans</name>
    <dbReference type="NCBI Taxonomy" id="398527"/>
    <lineage>
        <taxon>Bacteria</taxon>
        <taxon>Pseudomonadati</taxon>
        <taxon>Pseudomonadota</taxon>
        <taxon>Betaproteobacteria</taxon>
        <taxon>Burkholderiales</taxon>
        <taxon>Burkholderiaceae</taxon>
        <taxon>Paraburkholderia</taxon>
    </lineage>
</organism>
<dbReference type="CDD" id="cd00761">
    <property type="entry name" value="Glyco_tranf_GTA_type"/>
    <property type="match status" value="1"/>
</dbReference>
<protein>
    <submittedName>
        <fullName evidence="2">Glycosyltransferase</fullName>
    </submittedName>
</protein>
<dbReference type="EMBL" id="CP001053">
    <property type="protein sequence ID" value="ACD21006.1"/>
    <property type="molecule type" value="Genomic_DNA"/>
</dbReference>
<sequence length="247" mass="27762">MALSSLRSLTRNAEVARARGIAVQLIAILDKPDQLTREIFESFALMHQDIELKIVLLGDLGYARNEAAVLASGKWICFLDADDIWSDSWIADAYAAAESEDGKREVVWHPEINVYFGTSPHIYLHRDMDDPRFDLSTLAYINPWTALAFVSTSFLRRTPYCGTDLVRGIGYEDWSWNIEVLNQGAVHKVVPGSTHAIRTKPVSLVSQTTAAGCIPRPTDFLRRMIGRRHHAFLQRAARDAVEETSYA</sequence>
<dbReference type="KEGG" id="bpy:Bphyt_6711"/>
<dbReference type="AlphaFoldDB" id="B2T9A4"/>
<accession>B2T9A4</accession>
<name>B2T9A4_PARPJ</name>
<dbReference type="InterPro" id="IPR029044">
    <property type="entry name" value="Nucleotide-diphossugar_trans"/>
</dbReference>